<evidence type="ECO:0000256" key="6">
    <source>
        <dbReference type="ARBA" id="ARBA00023239"/>
    </source>
</evidence>
<dbReference type="PANTHER" id="PTHR11920">
    <property type="entry name" value="GUANYLYL CYCLASE"/>
    <property type="match status" value="1"/>
</dbReference>
<proteinExistence type="inferred from homology"/>
<dbReference type="SMART" id="SM00028">
    <property type="entry name" value="TPR"/>
    <property type="match status" value="6"/>
</dbReference>
<dbReference type="AlphaFoldDB" id="A0A9X1V3Q1"/>
<evidence type="ECO:0000256" key="7">
    <source>
        <dbReference type="RuleBase" id="RU000405"/>
    </source>
</evidence>
<dbReference type="InterPro" id="IPR019734">
    <property type="entry name" value="TPR_rpt"/>
</dbReference>
<comment type="similarity">
    <text evidence="7">Belongs to the adenylyl cyclase class-4/guanylyl cyclase family.</text>
</comment>
<name>A0A9X1V3Q1_9FLAO</name>
<evidence type="ECO:0000313" key="11">
    <source>
        <dbReference type="Proteomes" id="UP001139226"/>
    </source>
</evidence>
<dbReference type="Pfam" id="PF13181">
    <property type="entry name" value="TPR_8"/>
    <property type="match status" value="2"/>
</dbReference>
<dbReference type="CDD" id="cd07302">
    <property type="entry name" value="CHD"/>
    <property type="match status" value="1"/>
</dbReference>
<dbReference type="EMBL" id="JAKVTV010000002">
    <property type="protein sequence ID" value="MCH4823101.1"/>
    <property type="molecule type" value="Genomic_DNA"/>
</dbReference>
<accession>A0A9X1V3Q1</accession>
<dbReference type="InterPro" id="IPR001054">
    <property type="entry name" value="A/G_cyclase"/>
</dbReference>
<feature type="transmembrane region" description="Helical" evidence="8">
    <location>
        <begin position="331"/>
        <end position="351"/>
    </location>
</feature>
<feature type="domain" description="Guanylate cyclase" evidence="9">
    <location>
        <begin position="402"/>
        <end position="534"/>
    </location>
</feature>
<dbReference type="Pfam" id="PF00211">
    <property type="entry name" value="Guanylate_cyc"/>
    <property type="match status" value="1"/>
</dbReference>
<keyword evidence="5 8" id="KW-0472">Membrane</keyword>
<evidence type="ECO:0000256" key="2">
    <source>
        <dbReference type="ARBA" id="ARBA00022692"/>
    </source>
</evidence>
<evidence type="ECO:0000259" key="9">
    <source>
        <dbReference type="PROSITE" id="PS50125"/>
    </source>
</evidence>
<keyword evidence="3" id="KW-0547">Nucleotide-binding</keyword>
<protein>
    <submittedName>
        <fullName evidence="10">Adenylate/guanylate cyclase domain-containing protein</fullName>
    </submittedName>
</protein>
<dbReference type="GO" id="GO:0016020">
    <property type="term" value="C:membrane"/>
    <property type="evidence" value="ECO:0007669"/>
    <property type="project" value="UniProtKB-SubCell"/>
</dbReference>
<dbReference type="InterPro" id="IPR029787">
    <property type="entry name" value="Nucleotide_cyclase"/>
</dbReference>
<gene>
    <name evidence="10" type="ORF">ML462_07925</name>
</gene>
<evidence type="ECO:0000256" key="5">
    <source>
        <dbReference type="ARBA" id="ARBA00023136"/>
    </source>
</evidence>
<evidence type="ECO:0000256" key="8">
    <source>
        <dbReference type="SAM" id="Phobius"/>
    </source>
</evidence>
<dbReference type="PROSITE" id="PS00452">
    <property type="entry name" value="GUANYLATE_CYCLASE_1"/>
    <property type="match status" value="1"/>
</dbReference>
<evidence type="ECO:0000256" key="4">
    <source>
        <dbReference type="ARBA" id="ARBA00022989"/>
    </source>
</evidence>
<dbReference type="GO" id="GO:0004016">
    <property type="term" value="F:adenylate cyclase activity"/>
    <property type="evidence" value="ECO:0007669"/>
    <property type="project" value="UniProtKB-ARBA"/>
</dbReference>
<evidence type="ECO:0000313" key="10">
    <source>
        <dbReference type="EMBL" id="MCH4823101.1"/>
    </source>
</evidence>
<evidence type="ECO:0000256" key="1">
    <source>
        <dbReference type="ARBA" id="ARBA00004370"/>
    </source>
</evidence>
<sequence>MAQDQKLADSLRYAYDEGNFENELEVLQKISEYESDPSIALNYSEILIEKAIKRSEYGFAHSGFLQKGNHLQSLGNYTEALQAYFESEKQADLADDNLGKAGVLISIADTYSEMGNSRNAKSYYRRGLKEIRVLNDSIVLGTTLLNAGDEYLKTKHYDSAMHYFEESKLIFQKLEIPIGLAYNYGNSGMVYAETGRDSLAEKNILAAIDILEELEDYHPIAVYLTYLSDIYIRKNNTEMAFYYADKSLSLARKQDLKKEISAAHLKLAQLNKAVGNFEEAYGHYENYVVYRDSIKNITAVQEMARLRTENEIAKKQNEVDLLAQKEKTQKAVMIATGIALLLIGSIAFGLFRRNKFISRTKEIIEKERNRSDQLLQNILPEETALELKNSGKVKSKRFDSVSVLFADFVGFTKYSEQLSPEEVVDSVDFYFSKFDEIIEKYKLEKIKTLGDCYMCAGGLPFPVKDHAQRLVLAAFEMIEFVRHFKAKSEIDSKEVVFNMKIGINSGPVVAGVVGTKKFAYDIWGDTVNIASRMESLSEPGQINISDSTCNLIREDFICEYRGEMEVKNRAVMKMYFVKGVKEKSRKSILAEANSSNQKGI</sequence>
<dbReference type="InterPro" id="IPR018297">
    <property type="entry name" value="A/G_cyclase_CS"/>
</dbReference>
<dbReference type="SUPFAM" id="SSF55073">
    <property type="entry name" value="Nucleotide cyclase"/>
    <property type="match status" value="1"/>
</dbReference>
<comment type="caution">
    <text evidence="10">The sequence shown here is derived from an EMBL/GenBank/DDBJ whole genome shotgun (WGS) entry which is preliminary data.</text>
</comment>
<dbReference type="GO" id="GO:0000166">
    <property type="term" value="F:nucleotide binding"/>
    <property type="evidence" value="ECO:0007669"/>
    <property type="project" value="UniProtKB-KW"/>
</dbReference>
<dbReference type="Proteomes" id="UP001139226">
    <property type="component" value="Unassembled WGS sequence"/>
</dbReference>
<dbReference type="InterPro" id="IPR011990">
    <property type="entry name" value="TPR-like_helical_dom_sf"/>
</dbReference>
<keyword evidence="11" id="KW-1185">Reference proteome</keyword>
<evidence type="ECO:0000256" key="3">
    <source>
        <dbReference type="ARBA" id="ARBA00022741"/>
    </source>
</evidence>
<keyword evidence="2 8" id="KW-0812">Transmembrane</keyword>
<keyword evidence="4 8" id="KW-1133">Transmembrane helix</keyword>
<reference evidence="10" key="1">
    <citation type="submission" date="2022-03" db="EMBL/GenBank/DDBJ databases">
        <title>Gramella crocea sp. nov., isolated from activated sludge of a seafood processing plant.</title>
        <authorList>
            <person name="Zhang X."/>
        </authorList>
    </citation>
    <scope>NUCLEOTIDE SEQUENCE</scope>
    <source>
        <strain evidence="10">YJ019</strain>
    </source>
</reference>
<dbReference type="RefSeq" id="WP_240713269.1">
    <property type="nucleotide sequence ID" value="NZ_JAKVTV010000002.1"/>
</dbReference>
<dbReference type="PANTHER" id="PTHR11920:SF335">
    <property type="entry name" value="GUANYLATE CYCLASE"/>
    <property type="match status" value="1"/>
</dbReference>
<organism evidence="10 11">
    <name type="scientific">Christiangramia lutea</name>
    <dbReference type="NCBI Taxonomy" id="1607951"/>
    <lineage>
        <taxon>Bacteria</taxon>
        <taxon>Pseudomonadati</taxon>
        <taxon>Bacteroidota</taxon>
        <taxon>Flavobacteriia</taxon>
        <taxon>Flavobacteriales</taxon>
        <taxon>Flavobacteriaceae</taxon>
        <taxon>Christiangramia</taxon>
    </lineage>
</organism>
<dbReference type="GO" id="GO:0035556">
    <property type="term" value="P:intracellular signal transduction"/>
    <property type="evidence" value="ECO:0007669"/>
    <property type="project" value="InterPro"/>
</dbReference>
<keyword evidence="6 7" id="KW-0456">Lyase</keyword>
<dbReference type="GO" id="GO:0009190">
    <property type="term" value="P:cyclic nucleotide biosynthetic process"/>
    <property type="evidence" value="ECO:0007669"/>
    <property type="project" value="InterPro"/>
</dbReference>
<dbReference type="SUPFAM" id="SSF48452">
    <property type="entry name" value="TPR-like"/>
    <property type="match status" value="2"/>
</dbReference>
<dbReference type="Gene3D" id="1.25.40.10">
    <property type="entry name" value="Tetratricopeptide repeat domain"/>
    <property type="match status" value="1"/>
</dbReference>
<dbReference type="PROSITE" id="PS50125">
    <property type="entry name" value="GUANYLATE_CYCLASE_2"/>
    <property type="match status" value="1"/>
</dbReference>
<dbReference type="Gene3D" id="3.30.70.1230">
    <property type="entry name" value="Nucleotide cyclase"/>
    <property type="match status" value="1"/>
</dbReference>
<dbReference type="SMART" id="SM00044">
    <property type="entry name" value="CYCc"/>
    <property type="match status" value="1"/>
</dbReference>
<comment type="subcellular location">
    <subcellularLocation>
        <location evidence="1">Membrane</location>
    </subcellularLocation>
</comment>
<dbReference type="InterPro" id="IPR050401">
    <property type="entry name" value="Cyclic_nucleotide_synthase"/>
</dbReference>